<sequence length="70" mass="8703">MKKAEIPKWGKYLRGKWVECFANHLSIEEQKDIWLDNFLWHLCSWEKVKHLEKEEDWNGEWTFIMTHEPE</sequence>
<dbReference type="InterPro" id="IPR025454">
    <property type="entry name" value="DUF4275"/>
</dbReference>
<dbReference type="EMBL" id="JACSQO010000001">
    <property type="protein sequence ID" value="MBD7942554.1"/>
    <property type="molecule type" value="Genomic_DNA"/>
</dbReference>
<comment type="caution">
    <text evidence="1">The sequence shown here is derived from an EMBL/GenBank/DDBJ whole genome shotgun (WGS) entry which is preliminary data.</text>
</comment>
<accession>A0ABR8R4D3</accession>
<name>A0ABR8R4D3_9BACI</name>
<dbReference type="Proteomes" id="UP000640786">
    <property type="component" value="Unassembled WGS sequence"/>
</dbReference>
<protein>
    <submittedName>
        <fullName evidence="1">DUF4275 family protein</fullName>
    </submittedName>
</protein>
<dbReference type="Pfam" id="PF14101">
    <property type="entry name" value="DUF4275"/>
    <property type="match status" value="1"/>
</dbReference>
<reference evidence="1 2" key="1">
    <citation type="submission" date="2020-08" db="EMBL/GenBank/DDBJ databases">
        <title>A Genomic Blueprint of the Chicken Gut Microbiome.</title>
        <authorList>
            <person name="Gilroy R."/>
            <person name="Ravi A."/>
            <person name="Getino M."/>
            <person name="Pursley I."/>
            <person name="Horton D.L."/>
            <person name="Alikhan N.-F."/>
            <person name="Baker D."/>
            <person name="Gharbi K."/>
            <person name="Hall N."/>
            <person name="Watson M."/>
            <person name="Adriaenssens E.M."/>
            <person name="Foster-Nyarko E."/>
            <person name="Jarju S."/>
            <person name="Secka A."/>
            <person name="Antonio M."/>
            <person name="Oren A."/>
            <person name="Chaudhuri R."/>
            <person name="La Ragione R.M."/>
            <person name="Hildebrand F."/>
            <person name="Pallen M.J."/>
        </authorList>
    </citation>
    <scope>NUCLEOTIDE SEQUENCE [LARGE SCALE GENOMIC DNA]</scope>
    <source>
        <strain evidence="1 2">Sa2BUA9</strain>
    </source>
</reference>
<organism evidence="1 2">
    <name type="scientific">Psychrobacillus faecigallinarum</name>
    <dbReference type="NCBI Taxonomy" id="2762235"/>
    <lineage>
        <taxon>Bacteria</taxon>
        <taxon>Bacillati</taxon>
        <taxon>Bacillota</taxon>
        <taxon>Bacilli</taxon>
        <taxon>Bacillales</taxon>
        <taxon>Bacillaceae</taxon>
        <taxon>Psychrobacillus</taxon>
    </lineage>
</organism>
<keyword evidence="2" id="KW-1185">Reference proteome</keyword>
<proteinExistence type="predicted"/>
<evidence type="ECO:0000313" key="1">
    <source>
        <dbReference type="EMBL" id="MBD7942554.1"/>
    </source>
</evidence>
<evidence type="ECO:0000313" key="2">
    <source>
        <dbReference type="Proteomes" id="UP000640786"/>
    </source>
</evidence>
<gene>
    <name evidence="1" type="ORF">H9650_00325</name>
</gene>
<dbReference type="RefSeq" id="WP_191696679.1">
    <property type="nucleotide sequence ID" value="NZ_JACSQO010000001.1"/>
</dbReference>